<dbReference type="EMBL" id="JAAOMA010000038">
    <property type="protein sequence ID" value="NHR07639.1"/>
    <property type="molecule type" value="Genomic_DNA"/>
</dbReference>
<gene>
    <name evidence="1" type="ORF">HA052_20840</name>
</gene>
<accession>A0ABX0L7N1</accession>
<organism evidence="1 2">
    <name type="scientific">Chromobacterium fluminis</name>
    <dbReference type="NCBI Taxonomy" id="3044269"/>
    <lineage>
        <taxon>Bacteria</taxon>
        <taxon>Pseudomonadati</taxon>
        <taxon>Pseudomonadota</taxon>
        <taxon>Betaproteobacteria</taxon>
        <taxon>Neisseriales</taxon>
        <taxon>Chromobacteriaceae</taxon>
        <taxon>Chromobacterium</taxon>
    </lineage>
</organism>
<comment type="caution">
    <text evidence="1">The sequence shown here is derived from an EMBL/GenBank/DDBJ whole genome shotgun (WGS) entry which is preliminary data.</text>
</comment>
<protein>
    <recommendedName>
        <fullName evidence="3">Mu-like prophage protein gp46</fullName>
    </recommendedName>
</protein>
<dbReference type="Pfam" id="PF07409">
    <property type="entry name" value="GP46"/>
    <property type="match status" value="1"/>
</dbReference>
<evidence type="ECO:0008006" key="3">
    <source>
        <dbReference type="Google" id="ProtNLM"/>
    </source>
</evidence>
<keyword evidence="2" id="KW-1185">Reference proteome</keyword>
<dbReference type="InterPro" id="IPR010877">
    <property type="entry name" value="Phage_Mu_Gp46"/>
</dbReference>
<proteinExistence type="predicted"/>
<evidence type="ECO:0000313" key="2">
    <source>
        <dbReference type="Proteomes" id="UP001515641"/>
    </source>
</evidence>
<sequence length="147" mass="16202">MADISTVWSPLIGAADWQQQGPLLASGNDLETAILISLFTDRIAGQADAIPDGTGDPRGWCCDDPTRPIGSRLWLLRRAKQTTETANRARDYIIEALQWLIDDGAVIKFDVRVQWIGPGQLGAWVVAHRADGTKAALQYDWAWKGMN</sequence>
<dbReference type="Proteomes" id="UP001515641">
    <property type="component" value="Unassembled WGS sequence"/>
</dbReference>
<reference evidence="1 2" key="1">
    <citation type="submission" date="2020-03" db="EMBL/GenBank/DDBJ databases">
        <title>Draft genome sequence of environmentally isolated cultures.</title>
        <authorList>
            <person name="Wilson H.S."/>
            <person name="De Leon M.E."/>
        </authorList>
    </citation>
    <scope>NUCLEOTIDE SEQUENCE [LARGE SCALE GENOMIC DNA]</scope>
    <source>
        <strain evidence="1 2">HSC-31F16</strain>
    </source>
</reference>
<evidence type="ECO:0000313" key="1">
    <source>
        <dbReference type="EMBL" id="NHR07639.1"/>
    </source>
</evidence>
<dbReference type="RefSeq" id="WP_166453411.1">
    <property type="nucleotide sequence ID" value="NZ_JAAOMA010000038.1"/>
</dbReference>
<name>A0ABX0L7N1_9NEIS</name>